<dbReference type="AlphaFoldDB" id="A0A151Z8C5"/>
<dbReference type="InParanoid" id="A0A151Z8C5"/>
<comment type="caution">
    <text evidence="2">The sequence shown here is derived from an EMBL/GenBank/DDBJ whole genome shotgun (WGS) entry which is preliminary data.</text>
</comment>
<dbReference type="Pfam" id="PF13519">
    <property type="entry name" value="VWA_2"/>
    <property type="match status" value="1"/>
</dbReference>
<organism evidence="2 3">
    <name type="scientific">Tieghemostelium lacteum</name>
    <name type="common">Slime mold</name>
    <name type="synonym">Dictyostelium lacteum</name>
    <dbReference type="NCBI Taxonomy" id="361077"/>
    <lineage>
        <taxon>Eukaryota</taxon>
        <taxon>Amoebozoa</taxon>
        <taxon>Evosea</taxon>
        <taxon>Eumycetozoa</taxon>
        <taxon>Dictyostelia</taxon>
        <taxon>Dictyosteliales</taxon>
        <taxon>Raperosteliaceae</taxon>
        <taxon>Tieghemostelium</taxon>
    </lineage>
</organism>
<dbReference type="SUPFAM" id="SSF53300">
    <property type="entry name" value="vWA-like"/>
    <property type="match status" value="1"/>
</dbReference>
<evidence type="ECO:0000313" key="2">
    <source>
        <dbReference type="EMBL" id="KYQ90202.1"/>
    </source>
</evidence>
<dbReference type="InterPro" id="IPR002035">
    <property type="entry name" value="VWF_A"/>
</dbReference>
<dbReference type="PANTHER" id="PTHR10579:SF43">
    <property type="entry name" value="ZINC FINGER (C3HC4-TYPE RING FINGER) FAMILY PROTEIN"/>
    <property type="match status" value="1"/>
</dbReference>
<keyword evidence="3" id="KW-1185">Reference proteome</keyword>
<dbReference type="SMART" id="SM00327">
    <property type="entry name" value="VWA"/>
    <property type="match status" value="1"/>
</dbReference>
<feature type="domain" description="VWFA" evidence="1">
    <location>
        <begin position="90"/>
        <end position="260"/>
    </location>
</feature>
<sequence length="264" mass="29675">MKPVHNTLIRCYDCNEMVKEILPHKRVCPKRAGVASSLVTTSLPVVGAVVFDPSGITHIDGSSAATTTTTTTTTTVTVVDKQHEEQQYQDVYYLIDVSSSMSGPRLRQAKEAASDLISHMNPKDRMAIITFDESAYFKLKPRPVEEIQRNGELPGILDRIFAKGSTAIWDSICLAVSQVRDKSKRTQIIVLTDGEDNASKYTHKNCLDMLENFPAISLNILHINGKSNPQYQEICDKFKGVYKIISEMEIVKEIQIIYKIQYFK</sequence>
<dbReference type="InterPro" id="IPR036465">
    <property type="entry name" value="vWFA_dom_sf"/>
</dbReference>
<dbReference type="CDD" id="cd00198">
    <property type="entry name" value="vWFA"/>
    <property type="match status" value="1"/>
</dbReference>
<dbReference type="Proteomes" id="UP000076078">
    <property type="component" value="Unassembled WGS sequence"/>
</dbReference>
<reference evidence="2 3" key="1">
    <citation type="submission" date="2015-12" db="EMBL/GenBank/DDBJ databases">
        <title>Dictyostelia acquired genes for synthesis and detection of signals that induce cell-type specialization by lateral gene transfer from prokaryotes.</title>
        <authorList>
            <person name="Gloeckner G."/>
            <person name="Schaap P."/>
        </authorList>
    </citation>
    <scope>NUCLEOTIDE SEQUENCE [LARGE SCALE GENOMIC DNA]</scope>
    <source>
        <strain evidence="2 3">TK</strain>
    </source>
</reference>
<dbReference type="Gene3D" id="3.40.50.410">
    <property type="entry name" value="von Willebrand factor, type A domain"/>
    <property type="match status" value="1"/>
</dbReference>
<dbReference type="InterPro" id="IPR051266">
    <property type="entry name" value="CLCR"/>
</dbReference>
<dbReference type="PANTHER" id="PTHR10579">
    <property type="entry name" value="CALCIUM-ACTIVATED CHLORIDE CHANNEL REGULATOR"/>
    <property type="match status" value="1"/>
</dbReference>
<proteinExistence type="predicted"/>
<name>A0A151Z8C5_TIELA</name>
<dbReference type="OrthoDB" id="299997at2759"/>
<protein>
    <recommendedName>
        <fullName evidence="1">VWFA domain-containing protein</fullName>
    </recommendedName>
</protein>
<dbReference type="PROSITE" id="PS50234">
    <property type="entry name" value="VWFA"/>
    <property type="match status" value="1"/>
</dbReference>
<gene>
    <name evidence="2" type="ORF">DLAC_08801</name>
</gene>
<evidence type="ECO:0000259" key="1">
    <source>
        <dbReference type="PROSITE" id="PS50234"/>
    </source>
</evidence>
<accession>A0A151Z8C5</accession>
<evidence type="ECO:0000313" key="3">
    <source>
        <dbReference type="Proteomes" id="UP000076078"/>
    </source>
</evidence>
<dbReference type="EMBL" id="LODT01000037">
    <property type="protein sequence ID" value="KYQ90202.1"/>
    <property type="molecule type" value="Genomic_DNA"/>
</dbReference>